<dbReference type="Gene3D" id="3.60.140.10">
    <property type="entry name" value="CNF1/YfiH-like putative cysteine hydrolases"/>
    <property type="match status" value="1"/>
</dbReference>
<dbReference type="AlphaFoldDB" id="A0A7W8D309"/>
<gene>
    <name evidence="11" type="ORF">HNQ43_000666</name>
</gene>
<keyword evidence="6" id="KW-0378">Hydrolase</keyword>
<evidence type="ECO:0008006" key="13">
    <source>
        <dbReference type="Google" id="ProtNLM"/>
    </source>
</evidence>
<dbReference type="CDD" id="cd16833">
    <property type="entry name" value="YfiH"/>
    <property type="match status" value="1"/>
</dbReference>
<name>A0A7W8D309_9FIRM</name>
<evidence type="ECO:0000256" key="5">
    <source>
        <dbReference type="ARBA" id="ARBA00022723"/>
    </source>
</evidence>
<evidence type="ECO:0000256" key="10">
    <source>
        <dbReference type="ARBA" id="ARBA00049893"/>
    </source>
</evidence>
<comment type="caution">
    <text evidence="11">The sequence shown here is derived from an EMBL/GenBank/DDBJ whole genome shotgun (WGS) entry which is preliminary data.</text>
</comment>
<comment type="catalytic activity">
    <reaction evidence="1">
        <text>inosine + phosphate = alpha-D-ribose 1-phosphate + hypoxanthine</text>
        <dbReference type="Rhea" id="RHEA:27646"/>
        <dbReference type="ChEBI" id="CHEBI:17368"/>
        <dbReference type="ChEBI" id="CHEBI:17596"/>
        <dbReference type="ChEBI" id="CHEBI:43474"/>
        <dbReference type="ChEBI" id="CHEBI:57720"/>
        <dbReference type="EC" id="2.4.2.1"/>
    </reaction>
    <physiologicalReaction direction="left-to-right" evidence="1">
        <dbReference type="Rhea" id="RHEA:27647"/>
    </physiologicalReaction>
</comment>
<sequence length="263" mass="30092">MKKITFCQETICGGVTMKDRSRPDQNNMALHVCNDPQGVLENRHQLEKETIPLNRWALAWQKHTDQFYRVTRKDIGKGAYDKDTSILNVDALYTTEPEILIGVFTADCLGILVFDSTTPCVCTIHSGWKGTVQKITYKTIAHLIQKQLLHPQTTQVFFGPSLQFDSLEIGQDVITQIQAMDMNTVPFLKPISEQKALFDNQGLNIQMLRDLGIPSENIHPSSYDTLKDIQDTFSYRMNNRLKEFPKCGEHFIYGYIDKKSLNE</sequence>
<dbReference type="InterPro" id="IPR011324">
    <property type="entry name" value="Cytotoxic_necrot_fac-like_cat"/>
</dbReference>
<dbReference type="Proteomes" id="UP000521313">
    <property type="component" value="Unassembled WGS sequence"/>
</dbReference>
<evidence type="ECO:0000256" key="2">
    <source>
        <dbReference type="ARBA" id="ARBA00003215"/>
    </source>
</evidence>
<keyword evidence="4" id="KW-0808">Transferase</keyword>
<keyword evidence="5" id="KW-0479">Metal-binding</keyword>
<comment type="catalytic activity">
    <reaction evidence="9">
        <text>adenosine + phosphate = alpha-D-ribose 1-phosphate + adenine</text>
        <dbReference type="Rhea" id="RHEA:27642"/>
        <dbReference type="ChEBI" id="CHEBI:16335"/>
        <dbReference type="ChEBI" id="CHEBI:16708"/>
        <dbReference type="ChEBI" id="CHEBI:43474"/>
        <dbReference type="ChEBI" id="CHEBI:57720"/>
        <dbReference type="EC" id="2.4.2.1"/>
    </reaction>
    <physiologicalReaction direction="left-to-right" evidence="9">
        <dbReference type="Rhea" id="RHEA:27643"/>
    </physiologicalReaction>
</comment>
<reference evidence="11 12" key="1">
    <citation type="submission" date="2020-08" db="EMBL/GenBank/DDBJ databases">
        <title>Genomic Encyclopedia of Type Strains, Phase IV (KMG-IV): sequencing the most valuable type-strain genomes for metagenomic binning, comparative biology and taxonomic classification.</title>
        <authorList>
            <person name="Goeker M."/>
        </authorList>
    </citation>
    <scope>NUCLEOTIDE SEQUENCE [LARGE SCALE GENOMIC DNA]</scope>
    <source>
        <strain evidence="11 12">DSM 26963</strain>
    </source>
</reference>
<keyword evidence="7" id="KW-0862">Zinc</keyword>
<dbReference type="PANTHER" id="PTHR30616:SF2">
    <property type="entry name" value="PURINE NUCLEOSIDE PHOSPHORYLASE LACC1"/>
    <property type="match status" value="1"/>
</dbReference>
<dbReference type="GO" id="GO:0016787">
    <property type="term" value="F:hydrolase activity"/>
    <property type="evidence" value="ECO:0007669"/>
    <property type="project" value="UniProtKB-KW"/>
</dbReference>
<evidence type="ECO:0000256" key="3">
    <source>
        <dbReference type="ARBA" id="ARBA00007353"/>
    </source>
</evidence>
<comment type="function">
    <text evidence="2">Purine nucleoside enzyme that catalyzes the phosphorolysis of adenosine and inosine nucleosides, yielding D-ribose 1-phosphate and the respective free bases, adenine and hypoxanthine. Also catalyzes the phosphorolysis of S-methyl-5'-thioadenosine into adenine and S-methyl-5-thio-alpha-D-ribose 1-phosphate. Also has adenosine deaminase activity.</text>
</comment>
<dbReference type="SUPFAM" id="SSF64438">
    <property type="entry name" value="CNF1/YfiH-like putative cysteine hydrolases"/>
    <property type="match status" value="1"/>
</dbReference>
<dbReference type="Pfam" id="PF02578">
    <property type="entry name" value="Cu-oxidase_4"/>
    <property type="match status" value="1"/>
</dbReference>
<dbReference type="GO" id="GO:0005507">
    <property type="term" value="F:copper ion binding"/>
    <property type="evidence" value="ECO:0007669"/>
    <property type="project" value="TreeGrafter"/>
</dbReference>
<dbReference type="InterPro" id="IPR003730">
    <property type="entry name" value="Cu_polyphenol_OxRdtase"/>
</dbReference>
<evidence type="ECO:0000313" key="12">
    <source>
        <dbReference type="Proteomes" id="UP000521313"/>
    </source>
</evidence>
<comment type="catalytic activity">
    <reaction evidence="8">
        <text>adenosine + H2O + H(+) = inosine + NH4(+)</text>
        <dbReference type="Rhea" id="RHEA:24408"/>
        <dbReference type="ChEBI" id="CHEBI:15377"/>
        <dbReference type="ChEBI" id="CHEBI:15378"/>
        <dbReference type="ChEBI" id="CHEBI:16335"/>
        <dbReference type="ChEBI" id="CHEBI:17596"/>
        <dbReference type="ChEBI" id="CHEBI:28938"/>
        <dbReference type="EC" id="3.5.4.4"/>
    </reaction>
    <physiologicalReaction direction="left-to-right" evidence="8">
        <dbReference type="Rhea" id="RHEA:24409"/>
    </physiologicalReaction>
</comment>
<evidence type="ECO:0000256" key="1">
    <source>
        <dbReference type="ARBA" id="ARBA00000553"/>
    </source>
</evidence>
<dbReference type="GO" id="GO:0017061">
    <property type="term" value="F:S-methyl-5-thioadenosine phosphorylase activity"/>
    <property type="evidence" value="ECO:0007669"/>
    <property type="project" value="UniProtKB-EC"/>
</dbReference>
<protein>
    <recommendedName>
        <fullName evidence="13">Laccase domain-containing protein</fullName>
    </recommendedName>
</protein>
<proteinExistence type="inferred from homology"/>
<evidence type="ECO:0000256" key="7">
    <source>
        <dbReference type="ARBA" id="ARBA00022833"/>
    </source>
</evidence>
<dbReference type="RefSeq" id="WP_244957030.1">
    <property type="nucleotide sequence ID" value="NZ_JACHHD010000005.1"/>
</dbReference>
<comment type="catalytic activity">
    <reaction evidence="10">
        <text>S-methyl-5'-thioadenosine + phosphate = 5-(methylsulfanyl)-alpha-D-ribose 1-phosphate + adenine</text>
        <dbReference type="Rhea" id="RHEA:11852"/>
        <dbReference type="ChEBI" id="CHEBI:16708"/>
        <dbReference type="ChEBI" id="CHEBI:17509"/>
        <dbReference type="ChEBI" id="CHEBI:43474"/>
        <dbReference type="ChEBI" id="CHEBI:58533"/>
        <dbReference type="EC" id="2.4.2.28"/>
    </reaction>
    <physiologicalReaction direction="left-to-right" evidence="10">
        <dbReference type="Rhea" id="RHEA:11853"/>
    </physiologicalReaction>
</comment>
<evidence type="ECO:0000256" key="4">
    <source>
        <dbReference type="ARBA" id="ARBA00022679"/>
    </source>
</evidence>
<evidence type="ECO:0000313" key="11">
    <source>
        <dbReference type="EMBL" id="MBB5184625.1"/>
    </source>
</evidence>
<dbReference type="InterPro" id="IPR038371">
    <property type="entry name" value="Cu_polyphenol_OxRdtase_sf"/>
</dbReference>
<accession>A0A7W8D309</accession>
<evidence type="ECO:0000256" key="8">
    <source>
        <dbReference type="ARBA" id="ARBA00047989"/>
    </source>
</evidence>
<organism evidence="11 12">
    <name type="scientific">Faecalicoccus acidiformans</name>
    <dbReference type="NCBI Taxonomy" id="915173"/>
    <lineage>
        <taxon>Bacteria</taxon>
        <taxon>Bacillati</taxon>
        <taxon>Bacillota</taxon>
        <taxon>Erysipelotrichia</taxon>
        <taxon>Erysipelotrichales</taxon>
        <taxon>Erysipelotrichaceae</taxon>
        <taxon>Faecalicoccus</taxon>
    </lineage>
</organism>
<comment type="similarity">
    <text evidence="3">Belongs to the purine nucleoside phosphorylase YfiH/LACC1 family.</text>
</comment>
<evidence type="ECO:0000256" key="6">
    <source>
        <dbReference type="ARBA" id="ARBA00022801"/>
    </source>
</evidence>
<dbReference type="PANTHER" id="PTHR30616">
    <property type="entry name" value="UNCHARACTERIZED PROTEIN YFIH"/>
    <property type="match status" value="1"/>
</dbReference>
<dbReference type="EMBL" id="JACHHD010000005">
    <property type="protein sequence ID" value="MBB5184625.1"/>
    <property type="molecule type" value="Genomic_DNA"/>
</dbReference>
<evidence type="ECO:0000256" key="9">
    <source>
        <dbReference type="ARBA" id="ARBA00048968"/>
    </source>
</evidence>